<reference evidence="2" key="1">
    <citation type="submission" date="2017-05" db="EMBL/GenBank/DDBJ databases">
        <authorList>
            <person name="Barney B.M."/>
        </authorList>
    </citation>
    <scope>NUCLEOTIDE SEQUENCE [LARGE SCALE GENOMIC DNA]</scope>
    <source>
        <strain evidence="2">PSBB022</strain>
    </source>
</reference>
<gene>
    <name evidence="1" type="ORF">CBP51_16795</name>
</gene>
<dbReference type="Proteomes" id="UP000216101">
    <property type="component" value="Unassembled WGS sequence"/>
</dbReference>
<comment type="caution">
    <text evidence="1">The sequence shown here is derived from an EMBL/GenBank/DDBJ whole genome shotgun (WGS) entry which is preliminary data.</text>
</comment>
<evidence type="ECO:0000313" key="2">
    <source>
        <dbReference type="Proteomes" id="UP000216101"/>
    </source>
</evidence>
<dbReference type="AlphaFoldDB" id="A0A266Q657"/>
<protein>
    <submittedName>
        <fullName evidence="1">Uncharacterized protein</fullName>
    </submittedName>
</protein>
<evidence type="ECO:0000313" key="1">
    <source>
        <dbReference type="EMBL" id="OZY84819.1"/>
    </source>
</evidence>
<organism evidence="1 2">
    <name type="scientific">Cellvibrio mixtus</name>
    <dbReference type="NCBI Taxonomy" id="39650"/>
    <lineage>
        <taxon>Bacteria</taxon>
        <taxon>Pseudomonadati</taxon>
        <taxon>Pseudomonadota</taxon>
        <taxon>Gammaproteobacteria</taxon>
        <taxon>Cellvibrionales</taxon>
        <taxon>Cellvibrionaceae</taxon>
        <taxon>Cellvibrio</taxon>
    </lineage>
</organism>
<accession>A0A266Q657</accession>
<dbReference type="EMBL" id="NHNI01000002">
    <property type="protein sequence ID" value="OZY84819.1"/>
    <property type="molecule type" value="Genomic_DNA"/>
</dbReference>
<proteinExistence type="predicted"/>
<keyword evidence="2" id="KW-1185">Reference proteome</keyword>
<dbReference type="PIRSF" id="PIRSF028589">
    <property type="entry name" value="UCP028589"/>
    <property type="match status" value="1"/>
</dbReference>
<dbReference type="InterPro" id="IPR016893">
    <property type="entry name" value="UCP028589"/>
</dbReference>
<name>A0A266Q657_9GAMM</name>
<sequence>MSYIGVGAVYLEMLGSGAGLLPVGNNSQLEYAFDEEKQELPNYMTPGGGNANVQSKISSFTGSMVLHDFTPENLALALRGSVAAVVAGTVTDEVQECAGVNGELIPFDFPIDHSAAITVKTAADAALTVDVDYTITSTGIVVIGDGDITNAGVKVSYTKAVGAIMEALVASGQEFRLHFDGVNDAQSGKPVAITNHRIKFSPTSGLAFLGSEFGEIPLQFDVLSSPSVVGSGLSKYMRIAQAM</sequence>